<evidence type="ECO:0000313" key="3">
    <source>
        <dbReference type="Proteomes" id="UP000028045"/>
    </source>
</evidence>
<dbReference type="HOGENOM" id="CLU_1262255_0_0_1"/>
<gene>
    <name evidence="2" type="ORF">S7711_11389</name>
</gene>
<organism evidence="2 3">
    <name type="scientific">Stachybotrys chartarum (strain CBS 109288 / IBT 7711)</name>
    <name type="common">Toxic black mold</name>
    <name type="synonym">Stilbospora chartarum</name>
    <dbReference type="NCBI Taxonomy" id="1280523"/>
    <lineage>
        <taxon>Eukaryota</taxon>
        <taxon>Fungi</taxon>
        <taxon>Dikarya</taxon>
        <taxon>Ascomycota</taxon>
        <taxon>Pezizomycotina</taxon>
        <taxon>Sordariomycetes</taxon>
        <taxon>Hypocreomycetidae</taxon>
        <taxon>Hypocreales</taxon>
        <taxon>Stachybotryaceae</taxon>
        <taxon>Stachybotrys</taxon>
    </lineage>
</organism>
<feature type="region of interest" description="Disordered" evidence="1">
    <location>
        <begin position="157"/>
        <end position="201"/>
    </location>
</feature>
<evidence type="ECO:0000313" key="2">
    <source>
        <dbReference type="EMBL" id="KEY75239.1"/>
    </source>
</evidence>
<reference evidence="2 3" key="1">
    <citation type="journal article" date="2014" name="BMC Genomics">
        <title>Comparative genome sequencing reveals chemotype-specific gene clusters in the toxigenic black mold Stachybotrys.</title>
        <authorList>
            <person name="Semeiks J."/>
            <person name="Borek D."/>
            <person name="Otwinowski Z."/>
            <person name="Grishin N.V."/>
        </authorList>
    </citation>
    <scope>NUCLEOTIDE SEQUENCE [LARGE SCALE GENOMIC DNA]</scope>
    <source>
        <strain evidence="3">CBS 109288 / IBT 7711</strain>
    </source>
</reference>
<proteinExistence type="predicted"/>
<sequence>MPKGPCLFHEYDGFRGCFALSQHLPEGHSILGYRRVPSPGVADDAGIGAMPRIGMNASPTPSQVQRADAANKTMAELRKLVAKRKVNDALNARNGPSIEGLLPRSLTLGSKVVVFQEKDKWTGPYRILAVTDTAVIVDMVNGATELRSTHIKPYERFIEHPNDDPTPPDPEAETPEPFFYPDPLSYDDGVDHEKQRKHRTPSWEIAYRLKPSLSPNASS</sequence>
<evidence type="ECO:0000256" key="1">
    <source>
        <dbReference type="SAM" id="MobiDB-lite"/>
    </source>
</evidence>
<protein>
    <submittedName>
        <fullName evidence="2">Uncharacterized protein</fullName>
    </submittedName>
</protein>
<name>A0A084BCG0_STACB</name>
<dbReference type="EMBL" id="KL647383">
    <property type="protein sequence ID" value="KEY75239.1"/>
    <property type="molecule type" value="Genomic_DNA"/>
</dbReference>
<accession>A0A084BCG0</accession>
<dbReference type="AlphaFoldDB" id="A0A084BCG0"/>
<dbReference type="OrthoDB" id="4948765at2759"/>
<keyword evidence="3" id="KW-1185">Reference proteome</keyword>
<dbReference type="Proteomes" id="UP000028045">
    <property type="component" value="Unassembled WGS sequence"/>
</dbReference>